<evidence type="ECO:0008006" key="2">
    <source>
        <dbReference type="Google" id="ProtNLM"/>
    </source>
</evidence>
<evidence type="ECO:0000313" key="1">
    <source>
        <dbReference type="EMBL" id="PCJ03395.1"/>
    </source>
</evidence>
<gene>
    <name evidence="1" type="ORF">COB13_01845</name>
</gene>
<protein>
    <recommendedName>
        <fullName evidence="2">DUF2793 domain-containing protein</fullName>
    </recommendedName>
</protein>
<accession>A0A2A4Z8V1</accession>
<dbReference type="EMBL" id="NVUS01000002">
    <property type="protein sequence ID" value="PCJ03395.1"/>
    <property type="molecule type" value="Genomic_DNA"/>
</dbReference>
<dbReference type="Pfam" id="PF10983">
    <property type="entry name" value="DUF2793"/>
    <property type="match status" value="1"/>
</dbReference>
<reference evidence="1" key="2">
    <citation type="journal article" date="2018" name="ISME J.">
        <title>A dynamic microbial community with high functional redundancy inhabits the cold, oxic subseafloor aquifer.</title>
        <authorList>
            <person name="Tully B.J."/>
            <person name="Wheat C.G."/>
            <person name="Glazer B.T."/>
            <person name="Huber J.A."/>
        </authorList>
    </citation>
    <scope>NUCLEOTIDE SEQUENCE</scope>
    <source>
        <strain evidence="1">NORP83</strain>
    </source>
</reference>
<proteinExistence type="predicted"/>
<comment type="caution">
    <text evidence="1">The sequence shown here is derived from an EMBL/GenBank/DDBJ whole genome shotgun (WGS) entry which is preliminary data.</text>
</comment>
<organism evidence="1">
    <name type="scientific">OCS116 cluster bacterium</name>
    <dbReference type="NCBI Taxonomy" id="2030921"/>
    <lineage>
        <taxon>Bacteria</taxon>
        <taxon>Pseudomonadati</taxon>
        <taxon>Pseudomonadota</taxon>
        <taxon>Alphaproteobacteria</taxon>
        <taxon>OCS116 cluster</taxon>
    </lineage>
</organism>
<name>A0A2A4Z8V1_9PROT</name>
<sequence length="272" mass="29762">MSNSYFLDLPFLAAAQNQKHVTLNESLSRLDIVVQLSVVSKSLTVKPSSPVEGARYIIADGAAGDWSGLAGLLAVYQDGAWQNIAAKNGWQCWVEDEQKIFVFDGTDWGEFAAKKGLLKPDVFICEEMAYAQDSTNPPSTGWNQRYLNAVKINGLGVDVVLDAPSSQFRLPVGNYWVKIMSAAMRVGKHKTDLKHIDSGMHLIEGSCEHSEFGASSTASLTRSTGEGELTVTDAAHNYALMHHVEMGDVENWRFGHGGEGPSINCKIELWKL</sequence>
<dbReference type="InterPro" id="IPR021251">
    <property type="entry name" value="DUF2793"/>
</dbReference>
<reference key="1">
    <citation type="submission" date="2017-08" db="EMBL/GenBank/DDBJ databases">
        <title>A dynamic microbial community with high functional redundancy inhabits the cold, oxic subseafloor aquifer.</title>
        <authorList>
            <person name="Tully B.J."/>
            <person name="Wheat C.G."/>
            <person name="Glazer B.T."/>
            <person name="Huber J.A."/>
        </authorList>
    </citation>
    <scope>NUCLEOTIDE SEQUENCE [LARGE SCALE GENOMIC DNA]</scope>
</reference>
<dbReference type="AlphaFoldDB" id="A0A2A4Z8V1"/>